<dbReference type="InterPro" id="IPR036667">
    <property type="entry name" value="PTS_IIB_sorbose-sp_sf"/>
</dbReference>
<dbReference type="InterPro" id="IPR004701">
    <property type="entry name" value="PTS_EIIA_man-typ"/>
</dbReference>
<dbReference type="PROSITE" id="PS51101">
    <property type="entry name" value="PTS_EIIB_TYPE_4"/>
    <property type="match status" value="1"/>
</dbReference>
<evidence type="ECO:0000256" key="6">
    <source>
        <dbReference type="ARBA" id="ARBA00022679"/>
    </source>
</evidence>
<dbReference type="Proteomes" id="UP000033166">
    <property type="component" value="Chromosome I"/>
</dbReference>
<protein>
    <submittedName>
        <fullName evidence="11">PTS system mannose-specific EIIAB component ptnAB</fullName>
    </submittedName>
</protein>
<dbReference type="InterPro" id="IPR036662">
    <property type="entry name" value="PTS_EIIA_man-typ_sf"/>
</dbReference>
<keyword evidence="5" id="KW-0762">Sugar transport</keyword>
<dbReference type="Gene3D" id="3.40.35.10">
    <property type="entry name" value="Phosphotransferase system, sorbose subfamily IIB component"/>
    <property type="match status" value="1"/>
</dbReference>
<comment type="subcellular location">
    <subcellularLocation>
        <location evidence="1">Cytoplasm</location>
    </subcellularLocation>
</comment>
<dbReference type="EMBL" id="LN774769">
    <property type="protein sequence ID" value="CEN28687.1"/>
    <property type="molecule type" value="Genomic_DNA"/>
</dbReference>
<accession>A0A0D6DY43</accession>
<dbReference type="AlphaFoldDB" id="A0A0D6DY43"/>
<evidence type="ECO:0000256" key="8">
    <source>
        <dbReference type="ARBA" id="ARBA00022777"/>
    </source>
</evidence>
<dbReference type="Gene3D" id="3.40.50.510">
    <property type="entry name" value="Phosphotransferase system, mannose-type IIA component"/>
    <property type="match status" value="1"/>
</dbReference>
<keyword evidence="8" id="KW-0418">Kinase</keyword>
<evidence type="ECO:0000313" key="12">
    <source>
        <dbReference type="Proteomes" id="UP000033166"/>
    </source>
</evidence>
<keyword evidence="3" id="KW-0963">Cytoplasm</keyword>
<dbReference type="GO" id="GO:0008982">
    <property type="term" value="F:protein-N(PI)-phosphohistidine-sugar phosphotransferase activity"/>
    <property type="evidence" value="ECO:0007669"/>
    <property type="project" value="InterPro"/>
</dbReference>
<keyword evidence="4" id="KW-0597">Phosphoprotein</keyword>
<name>A0A0D6DY43_9LACT</name>
<keyword evidence="2" id="KW-0813">Transport</keyword>
<dbReference type="PANTHER" id="PTHR33799:SF1">
    <property type="entry name" value="PTS SYSTEM MANNOSE-SPECIFIC EIIAB COMPONENT-RELATED"/>
    <property type="match status" value="1"/>
</dbReference>
<evidence type="ECO:0000256" key="5">
    <source>
        <dbReference type="ARBA" id="ARBA00022597"/>
    </source>
</evidence>
<keyword evidence="7" id="KW-0598">Phosphotransferase system</keyword>
<dbReference type="SUPFAM" id="SSF52728">
    <property type="entry name" value="PTS IIb component"/>
    <property type="match status" value="1"/>
</dbReference>
<dbReference type="KEGG" id="lpk:LACPI_1487"/>
<evidence type="ECO:0000313" key="11">
    <source>
        <dbReference type="EMBL" id="CEN28687.1"/>
    </source>
</evidence>
<dbReference type="SUPFAM" id="SSF53062">
    <property type="entry name" value="PTS system fructose IIA component-like"/>
    <property type="match status" value="1"/>
</dbReference>
<dbReference type="GO" id="GO:0009401">
    <property type="term" value="P:phosphoenolpyruvate-dependent sugar phosphotransferase system"/>
    <property type="evidence" value="ECO:0007669"/>
    <property type="project" value="UniProtKB-KW"/>
</dbReference>
<dbReference type="HOGENOM" id="CLU_074797_1_0_9"/>
<dbReference type="Pfam" id="PF03610">
    <property type="entry name" value="EIIA-man"/>
    <property type="match status" value="1"/>
</dbReference>
<dbReference type="GO" id="GO:0016301">
    <property type="term" value="F:kinase activity"/>
    <property type="evidence" value="ECO:0007669"/>
    <property type="project" value="UniProtKB-KW"/>
</dbReference>
<evidence type="ECO:0000256" key="4">
    <source>
        <dbReference type="ARBA" id="ARBA00022553"/>
    </source>
</evidence>
<dbReference type="Pfam" id="PF03830">
    <property type="entry name" value="PTSIIB_sorb"/>
    <property type="match status" value="1"/>
</dbReference>
<dbReference type="PROSITE" id="PS51096">
    <property type="entry name" value="PTS_EIIA_TYPE_4"/>
    <property type="match status" value="1"/>
</dbReference>
<feature type="domain" description="PTS EIIB type-4" evidence="10">
    <location>
        <begin position="155"/>
        <end position="315"/>
    </location>
</feature>
<dbReference type="InterPro" id="IPR004720">
    <property type="entry name" value="PTS_IIB_sorbose-sp"/>
</dbReference>
<gene>
    <name evidence="11" type="primary">ptnAB</name>
    <name evidence="11" type="ORF">LACPI_1487</name>
</gene>
<sequence>MKKFMVASHARLATGYQSTIDLFAGSDHQITYVSAYVDEVDLDQEVTNFISSISDDDQAVIFTDLFGGSVNQKFVIAAQNKTNIFVVAGMNLPVILEIILSPDHFTRDVIDSLIANGRTAMQQVYLIDEEAGEEARPKETAPAVQQDQASQVNQNTGIIDALRVDERLIHGQIAMVWSRALNLDGIVVANNEAAENELQKKALKMAVPNGIKVIIKTLDDAVTLLKDKRASDMKLLILVRTIGDALFLAKQLDNIGYLNIGNVGKSVQGDKQTLTKFVMLTTDELTNLKELVKVYPETALQNLPSDVKELASKYI</sequence>
<dbReference type="InterPro" id="IPR051471">
    <property type="entry name" value="Bacterial_PTS_sugar_comp"/>
</dbReference>
<evidence type="ECO:0000259" key="10">
    <source>
        <dbReference type="PROSITE" id="PS51101"/>
    </source>
</evidence>
<evidence type="ECO:0000256" key="1">
    <source>
        <dbReference type="ARBA" id="ARBA00004496"/>
    </source>
</evidence>
<proteinExistence type="predicted"/>
<dbReference type="STRING" id="1364.LP2241_30511"/>
<dbReference type="GO" id="GO:0016020">
    <property type="term" value="C:membrane"/>
    <property type="evidence" value="ECO:0007669"/>
    <property type="project" value="InterPro"/>
</dbReference>
<dbReference type="PANTHER" id="PTHR33799">
    <property type="entry name" value="PTS PERMEASE-RELATED-RELATED"/>
    <property type="match status" value="1"/>
</dbReference>
<organism evidence="11 12">
    <name type="scientific">Pseudolactococcus piscium MKFS47</name>
    <dbReference type="NCBI Taxonomy" id="297352"/>
    <lineage>
        <taxon>Bacteria</taxon>
        <taxon>Bacillati</taxon>
        <taxon>Bacillota</taxon>
        <taxon>Bacilli</taxon>
        <taxon>Lactobacillales</taxon>
        <taxon>Streptococcaceae</taxon>
        <taxon>Pseudolactococcus</taxon>
    </lineage>
</organism>
<reference evidence="12" key="1">
    <citation type="submission" date="2015-01" db="EMBL/GenBank/DDBJ databases">
        <authorList>
            <person name="Andreevskaya M."/>
        </authorList>
    </citation>
    <scope>NUCLEOTIDE SEQUENCE [LARGE SCALE GENOMIC DNA]</scope>
    <source>
        <strain evidence="12">MKFS47</strain>
    </source>
</reference>
<evidence type="ECO:0000256" key="7">
    <source>
        <dbReference type="ARBA" id="ARBA00022683"/>
    </source>
</evidence>
<feature type="domain" description="PTS EIIA type-4" evidence="9">
    <location>
        <begin position="1"/>
        <end position="121"/>
    </location>
</feature>
<keyword evidence="6" id="KW-0808">Transferase</keyword>
<dbReference type="GO" id="GO:0005737">
    <property type="term" value="C:cytoplasm"/>
    <property type="evidence" value="ECO:0007669"/>
    <property type="project" value="UniProtKB-SubCell"/>
</dbReference>
<evidence type="ECO:0000256" key="3">
    <source>
        <dbReference type="ARBA" id="ARBA00022490"/>
    </source>
</evidence>
<evidence type="ECO:0000256" key="2">
    <source>
        <dbReference type="ARBA" id="ARBA00022448"/>
    </source>
</evidence>
<evidence type="ECO:0000259" key="9">
    <source>
        <dbReference type="PROSITE" id="PS51096"/>
    </source>
</evidence>